<gene>
    <name evidence="3" type="ORF">DSL64_00660</name>
</gene>
<evidence type="ECO:0000313" key="3">
    <source>
        <dbReference type="EMBL" id="REA64101.1"/>
    </source>
</evidence>
<feature type="transmembrane region" description="Helical" evidence="1">
    <location>
        <begin position="209"/>
        <end position="226"/>
    </location>
</feature>
<dbReference type="Pfam" id="PF01757">
    <property type="entry name" value="Acyl_transf_3"/>
    <property type="match status" value="1"/>
</dbReference>
<dbReference type="EMBL" id="QNUL01000001">
    <property type="protein sequence ID" value="REA64101.1"/>
    <property type="molecule type" value="Genomic_DNA"/>
</dbReference>
<feature type="transmembrane region" description="Helical" evidence="1">
    <location>
        <begin position="147"/>
        <end position="166"/>
    </location>
</feature>
<feature type="transmembrane region" description="Helical" evidence="1">
    <location>
        <begin position="7"/>
        <end position="26"/>
    </location>
</feature>
<feature type="domain" description="Acyltransferase 3" evidence="2">
    <location>
        <begin position="6"/>
        <end position="337"/>
    </location>
</feature>
<feature type="transmembrane region" description="Helical" evidence="1">
    <location>
        <begin position="173"/>
        <end position="189"/>
    </location>
</feature>
<feature type="transmembrane region" description="Helical" evidence="1">
    <location>
        <begin position="85"/>
        <end position="105"/>
    </location>
</feature>
<dbReference type="InterPro" id="IPR050879">
    <property type="entry name" value="Acyltransferase_3"/>
</dbReference>
<dbReference type="GO" id="GO:0016747">
    <property type="term" value="F:acyltransferase activity, transferring groups other than amino-acyl groups"/>
    <property type="evidence" value="ECO:0007669"/>
    <property type="project" value="InterPro"/>
</dbReference>
<name>A0A3D8YJA4_9BACT</name>
<dbReference type="GO" id="GO:0016020">
    <property type="term" value="C:membrane"/>
    <property type="evidence" value="ECO:0007669"/>
    <property type="project" value="TreeGrafter"/>
</dbReference>
<feature type="transmembrane region" description="Helical" evidence="1">
    <location>
        <begin position="46"/>
        <end position="65"/>
    </location>
</feature>
<proteinExistence type="predicted"/>
<dbReference type="Proteomes" id="UP000256373">
    <property type="component" value="Unassembled WGS sequence"/>
</dbReference>
<comment type="caution">
    <text evidence="3">The sequence shown here is derived from an EMBL/GenBank/DDBJ whole genome shotgun (WGS) entry which is preliminary data.</text>
</comment>
<evidence type="ECO:0000313" key="4">
    <source>
        <dbReference type="Proteomes" id="UP000256373"/>
    </source>
</evidence>
<dbReference type="PANTHER" id="PTHR23028">
    <property type="entry name" value="ACETYLTRANSFERASE"/>
    <property type="match status" value="1"/>
</dbReference>
<dbReference type="PANTHER" id="PTHR23028:SF53">
    <property type="entry name" value="ACYL_TRANSF_3 DOMAIN-CONTAINING PROTEIN"/>
    <property type="match status" value="1"/>
</dbReference>
<sequence length="351" mass="39703">MHANNFHFLRFLAAVFVIYGHCFPLSGRSNFDDLQILTGGLFPTAHMGVCIFFSISGYLIATSLVRSTGYIRFIWKRFIRIMPGLIAATIFTILIVGPLATTLGLKEYFTSMETYRYLKCLKLFPPYPDALPGAFTELPASATNGSLWTLAYEVTCYGLLLGGYAIFGKKLKYVSLVLFVLLWGSFLYWQSALDANPVTIRFIHLDLGHLINFGMYFLLGSVIFFFQDQIPYKGSIAIALLALLLAVYYCASVLGLFPLAAIGMIRYLLVPYVVLYLGFKKGPLNKFGDIGDLSYGLYIYAFPVQQLIVQYFWPQEISITEMFIYSLLLTLPLSWLSWKFVEEPTLKLKTL</sequence>
<keyword evidence="1" id="KW-0472">Membrane</keyword>
<dbReference type="AlphaFoldDB" id="A0A3D8YJA4"/>
<accession>A0A3D8YJA4</accession>
<dbReference type="OrthoDB" id="9796461at2"/>
<evidence type="ECO:0000259" key="2">
    <source>
        <dbReference type="Pfam" id="PF01757"/>
    </source>
</evidence>
<organism evidence="3 4">
    <name type="scientific">Dyadobacter luteus</name>
    <dbReference type="NCBI Taxonomy" id="2259619"/>
    <lineage>
        <taxon>Bacteria</taxon>
        <taxon>Pseudomonadati</taxon>
        <taxon>Bacteroidota</taxon>
        <taxon>Cytophagia</taxon>
        <taxon>Cytophagales</taxon>
        <taxon>Spirosomataceae</taxon>
        <taxon>Dyadobacter</taxon>
    </lineage>
</organism>
<dbReference type="InterPro" id="IPR002656">
    <property type="entry name" value="Acyl_transf_3_dom"/>
</dbReference>
<keyword evidence="1" id="KW-1133">Transmembrane helix</keyword>
<dbReference type="RefSeq" id="WP_115828709.1">
    <property type="nucleotide sequence ID" value="NZ_QNUL01000001.1"/>
</dbReference>
<protein>
    <recommendedName>
        <fullName evidence="2">Acyltransferase 3 domain-containing protein</fullName>
    </recommendedName>
</protein>
<dbReference type="GO" id="GO:0000271">
    <property type="term" value="P:polysaccharide biosynthetic process"/>
    <property type="evidence" value="ECO:0007669"/>
    <property type="project" value="TreeGrafter"/>
</dbReference>
<evidence type="ECO:0000256" key="1">
    <source>
        <dbReference type="SAM" id="Phobius"/>
    </source>
</evidence>
<keyword evidence="4" id="KW-1185">Reference proteome</keyword>
<keyword evidence="1" id="KW-0812">Transmembrane</keyword>
<feature type="transmembrane region" description="Helical" evidence="1">
    <location>
        <begin position="238"/>
        <end position="269"/>
    </location>
</feature>
<reference evidence="3 4" key="1">
    <citation type="submission" date="2018-07" db="EMBL/GenBank/DDBJ databases">
        <title>Dyadobacter roseus sp. nov., isolated from rose rhizosphere soil.</title>
        <authorList>
            <person name="Chen L."/>
        </authorList>
    </citation>
    <scope>NUCLEOTIDE SEQUENCE [LARGE SCALE GENOMIC DNA]</scope>
    <source>
        <strain evidence="3 4">RS19</strain>
    </source>
</reference>